<feature type="signal peptide" evidence="10">
    <location>
        <begin position="1"/>
        <end position="19"/>
    </location>
</feature>
<dbReference type="GO" id="GO:0000272">
    <property type="term" value="P:polysaccharide catabolic process"/>
    <property type="evidence" value="ECO:0007669"/>
    <property type="project" value="UniProtKB-KW"/>
</dbReference>
<evidence type="ECO:0000256" key="10">
    <source>
        <dbReference type="RuleBase" id="RU361208"/>
    </source>
</evidence>
<dbReference type="GO" id="GO:0016977">
    <property type="term" value="F:chitosanase activity"/>
    <property type="evidence" value="ECO:0007669"/>
    <property type="project" value="UniProtKB-EC"/>
</dbReference>
<dbReference type="EC" id="3.2.1.132" evidence="10"/>
<evidence type="ECO:0000256" key="3">
    <source>
        <dbReference type="ARBA" id="ARBA00007799"/>
    </source>
</evidence>
<dbReference type="Pfam" id="PF07335">
    <property type="entry name" value="Glyco_hydro_75"/>
    <property type="match status" value="1"/>
</dbReference>
<keyword evidence="6 10" id="KW-0378">Hydrolase</keyword>
<comment type="catalytic activity">
    <reaction evidence="1 10">
        <text>Endohydrolysis of beta-(1-&gt;4)-linkages between D-glucosamine residues in a partly acetylated chitosan.</text>
        <dbReference type="EC" id="3.2.1.132"/>
    </reaction>
</comment>
<evidence type="ECO:0000313" key="11">
    <source>
        <dbReference type="EMBL" id="TRX96945.1"/>
    </source>
</evidence>
<evidence type="ECO:0000256" key="8">
    <source>
        <dbReference type="ARBA" id="ARBA00023295"/>
    </source>
</evidence>
<protein>
    <recommendedName>
        <fullName evidence="10">Endo-chitosanase</fullName>
        <ecNumber evidence="10">3.2.1.132</ecNumber>
    </recommendedName>
</protein>
<dbReference type="PANTHER" id="PTHR42061">
    <property type="entry name" value="ENDO-CHITOSANASE"/>
    <property type="match status" value="1"/>
</dbReference>
<evidence type="ECO:0000256" key="9">
    <source>
        <dbReference type="ARBA" id="ARBA00023326"/>
    </source>
</evidence>
<keyword evidence="4" id="KW-0964">Secreted</keyword>
<organism evidence="11 12">
    <name type="scientific">Xylaria flabelliformis</name>
    <dbReference type="NCBI Taxonomy" id="2512241"/>
    <lineage>
        <taxon>Eukaryota</taxon>
        <taxon>Fungi</taxon>
        <taxon>Dikarya</taxon>
        <taxon>Ascomycota</taxon>
        <taxon>Pezizomycotina</taxon>
        <taxon>Sordariomycetes</taxon>
        <taxon>Xylariomycetidae</taxon>
        <taxon>Xylariales</taxon>
        <taxon>Xylariaceae</taxon>
        <taxon>Xylaria</taxon>
    </lineage>
</organism>
<dbReference type="PANTHER" id="PTHR42061:SF6">
    <property type="entry name" value="ENDO-CHITOSANASE"/>
    <property type="match status" value="1"/>
</dbReference>
<evidence type="ECO:0000256" key="2">
    <source>
        <dbReference type="ARBA" id="ARBA00004613"/>
    </source>
</evidence>
<keyword evidence="5 10" id="KW-0732">Signal</keyword>
<dbReference type="Proteomes" id="UP000319160">
    <property type="component" value="Unassembled WGS sequence"/>
</dbReference>
<comment type="subcellular location">
    <subcellularLocation>
        <location evidence="2 10">Secreted</location>
    </subcellularLocation>
</comment>
<dbReference type="STRING" id="2512241.A0A553I9Q9"/>
<evidence type="ECO:0000256" key="5">
    <source>
        <dbReference type="ARBA" id="ARBA00022729"/>
    </source>
</evidence>
<evidence type="ECO:0000313" key="12">
    <source>
        <dbReference type="Proteomes" id="UP000319160"/>
    </source>
</evidence>
<evidence type="ECO:0000256" key="1">
    <source>
        <dbReference type="ARBA" id="ARBA00000405"/>
    </source>
</evidence>
<comment type="function">
    <text evidence="10">Chitosanase catalyzing the endo-type cleavage of chitosan, the deacylated form of chitin. Chitosanase may be crucial in the degradation of the deacetylated portion of chitin in the fungal cell wall.</text>
</comment>
<evidence type="ECO:0000256" key="4">
    <source>
        <dbReference type="ARBA" id="ARBA00022525"/>
    </source>
</evidence>
<name>A0A553I9Q9_9PEZI</name>
<gene>
    <name evidence="11" type="ORF">FHL15_002251</name>
</gene>
<keyword evidence="12" id="KW-1185">Reference proteome</keyword>
<dbReference type="OrthoDB" id="4756206at2759"/>
<keyword evidence="9 10" id="KW-0624">Polysaccharide degradation</keyword>
<sequence>MTPRATFLALSALIGASFARDVPQNVKDLYNSIKSQGQCSNVLQGGFYALEDGSNDFTYCGDRLESHGIIYEQGTGGALSDMDIDCDGVQGSPADDGRCGNSGDTQSVTSFSDTVRGYNKGVRDLDANIHPYVVFGNVGSNPGYTNFNPQDHGIEPLSLIAVVCGDQLVYGIWGDENGDDGPKAVIGEASISLATACFGKGITGNNGHEETDVLYIAFQGQDAVPGADGAKWDAANFEEFEASIESLGDSLASFRVIHDVKIGDVVVNDLTDAIAELRDAEGAYVEGVVQSRVYYL</sequence>
<dbReference type="AlphaFoldDB" id="A0A553I9Q9"/>
<keyword evidence="8 10" id="KW-0326">Glycosidase</keyword>
<accession>A0A553I9Q9</accession>
<comment type="caution">
    <text evidence="11">The sequence shown here is derived from an EMBL/GenBank/DDBJ whole genome shotgun (WGS) entry which is preliminary data.</text>
</comment>
<proteinExistence type="inferred from homology"/>
<evidence type="ECO:0000256" key="6">
    <source>
        <dbReference type="ARBA" id="ARBA00022801"/>
    </source>
</evidence>
<dbReference type="EMBL" id="VFLP01000008">
    <property type="protein sequence ID" value="TRX96945.1"/>
    <property type="molecule type" value="Genomic_DNA"/>
</dbReference>
<keyword evidence="7" id="KW-0119">Carbohydrate metabolism</keyword>
<dbReference type="GO" id="GO:0005576">
    <property type="term" value="C:extracellular region"/>
    <property type="evidence" value="ECO:0007669"/>
    <property type="project" value="UniProtKB-SubCell"/>
</dbReference>
<evidence type="ECO:0000256" key="7">
    <source>
        <dbReference type="ARBA" id="ARBA00023277"/>
    </source>
</evidence>
<feature type="chain" id="PRO_5022260961" description="Endo-chitosanase" evidence="10">
    <location>
        <begin position="20"/>
        <end position="296"/>
    </location>
</feature>
<reference evidence="12" key="1">
    <citation type="submission" date="2019-06" db="EMBL/GenBank/DDBJ databases">
        <title>Draft genome sequence of the griseofulvin-producing fungus Xylaria cubensis strain G536.</title>
        <authorList>
            <person name="Mead M.E."/>
            <person name="Raja H.A."/>
            <person name="Steenwyk J.L."/>
            <person name="Knowles S.L."/>
            <person name="Oberlies N.H."/>
            <person name="Rokas A."/>
        </authorList>
    </citation>
    <scope>NUCLEOTIDE SEQUENCE [LARGE SCALE GENOMIC DNA]</scope>
    <source>
        <strain evidence="12">G536</strain>
    </source>
</reference>
<comment type="similarity">
    <text evidence="3 10">Belongs to the glycosyl hydrolase 75 family.</text>
</comment>
<dbReference type="InterPro" id="IPR009939">
    <property type="entry name" value="Chitosanase_fungal"/>
</dbReference>